<proteinExistence type="predicted"/>
<dbReference type="EMBL" id="CP016761">
    <property type="protein sequence ID" value="ANX11648.1"/>
    <property type="molecule type" value="Genomic_DNA"/>
</dbReference>
<dbReference type="Gene3D" id="1.25.40.10">
    <property type="entry name" value="Tetratricopeptide repeat domain"/>
    <property type="match status" value="1"/>
</dbReference>
<evidence type="ECO:0000256" key="1">
    <source>
        <dbReference type="PROSITE-ProRule" id="PRU00339"/>
    </source>
</evidence>
<accession>A0A1B1Z2J4</accession>
<dbReference type="SMART" id="SM00028">
    <property type="entry name" value="TPR"/>
    <property type="match status" value="3"/>
</dbReference>
<dbReference type="InterPro" id="IPR019734">
    <property type="entry name" value="TPR_rpt"/>
</dbReference>
<dbReference type="RefSeq" id="WP_066287748.1">
    <property type="nucleotide sequence ID" value="NZ_CP016761.1"/>
</dbReference>
<sequence length="279" mass="32279">MKKGTFMNIALTEQRDSRENQLGWSKSILEMSKEVAGINEELEKTPNNADLWMIKGIALSKSLLFREAIDAYSIALSYDPFHALVYRHRGHRHLSIRMYKQAAADFELSSRIDSTNWDTWYHLGLAYYLLGDFKRSESVYRKCMEITDTDDKYVAIADWYWMTLMRLGKKEEAIKLIEPITEDTDPGENASYHRRLLMYKGLLKPEELLYFEGAQLPDLELATQGYGLGHYYLVYGEIEKAKAMFKRIVEDSTQWSAFGYLAAEAELSNMSKSDSLSSY</sequence>
<evidence type="ECO:0000313" key="2">
    <source>
        <dbReference type="EMBL" id="ANX11648.1"/>
    </source>
</evidence>
<organism evidence="2 3">
    <name type="scientific">Fictibacillus arsenicus</name>
    <dbReference type="NCBI Taxonomy" id="255247"/>
    <lineage>
        <taxon>Bacteria</taxon>
        <taxon>Bacillati</taxon>
        <taxon>Bacillota</taxon>
        <taxon>Bacilli</taxon>
        <taxon>Bacillales</taxon>
        <taxon>Fictibacillaceae</taxon>
        <taxon>Fictibacillus</taxon>
    </lineage>
</organism>
<dbReference type="PROSITE" id="PS50005">
    <property type="entry name" value="TPR"/>
    <property type="match status" value="1"/>
</dbReference>
<dbReference type="InterPro" id="IPR011990">
    <property type="entry name" value="TPR-like_helical_dom_sf"/>
</dbReference>
<dbReference type="AlphaFoldDB" id="A0A1B1Z2J4"/>
<protein>
    <submittedName>
        <fullName evidence="2">Uncharacterized protein</fullName>
    </submittedName>
</protein>
<reference evidence="2 3" key="1">
    <citation type="submission" date="2016-08" db="EMBL/GenBank/DDBJ databases">
        <title>Complete genome sequence of Fictibacillus arsenicus G25-54, a strain with toxicity to nematodes and a potential arsenic-resistance activity.</title>
        <authorList>
            <person name="Zheng Z."/>
        </authorList>
    </citation>
    <scope>NUCLEOTIDE SEQUENCE [LARGE SCALE GENOMIC DNA]</scope>
    <source>
        <strain evidence="2 3">G25-54</strain>
    </source>
</reference>
<evidence type="ECO:0000313" key="3">
    <source>
        <dbReference type="Proteomes" id="UP000077412"/>
    </source>
</evidence>
<dbReference type="STRING" id="255247.ABE41_006480"/>
<keyword evidence="3" id="KW-1185">Reference proteome</keyword>
<dbReference type="KEGG" id="far:ABE41_006480"/>
<dbReference type="GO" id="GO:0045892">
    <property type="term" value="P:negative regulation of DNA-templated transcription"/>
    <property type="evidence" value="ECO:0007669"/>
    <property type="project" value="InterPro"/>
</dbReference>
<dbReference type="OrthoDB" id="2465982at2"/>
<dbReference type="Proteomes" id="UP000077412">
    <property type="component" value="Chromosome"/>
</dbReference>
<dbReference type="InterPro" id="IPR044650">
    <property type="entry name" value="SRFR1-like"/>
</dbReference>
<dbReference type="PANTHER" id="PTHR44749:SF1">
    <property type="entry name" value="TETRATRICOPEPTIDE-LIKE HELICAL DOMAIN-CONTAINING PROTEIN"/>
    <property type="match status" value="1"/>
</dbReference>
<gene>
    <name evidence="2" type="ORF">ABE41_006480</name>
</gene>
<dbReference type="PANTHER" id="PTHR44749">
    <property type="entry name" value="SUPPRESSOR OF RPS4-RLD 1"/>
    <property type="match status" value="1"/>
</dbReference>
<name>A0A1B1Z2J4_9BACL</name>
<dbReference type="Pfam" id="PF13181">
    <property type="entry name" value="TPR_8"/>
    <property type="match status" value="1"/>
</dbReference>
<keyword evidence="1" id="KW-0802">TPR repeat</keyword>
<dbReference type="SUPFAM" id="SSF48452">
    <property type="entry name" value="TPR-like"/>
    <property type="match status" value="1"/>
</dbReference>
<feature type="repeat" description="TPR" evidence="1">
    <location>
        <begin position="117"/>
        <end position="150"/>
    </location>
</feature>